<dbReference type="InterPro" id="IPR027417">
    <property type="entry name" value="P-loop_NTPase"/>
</dbReference>
<organism evidence="2 3">
    <name type="scientific">Rhodovulum euryhalinum</name>
    <dbReference type="NCBI Taxonomy" id="35805"/>
    <lineage>
        <taxon>Bacteria</taxon>
        <taxon>Pseudomonadati</taxon>
        <taxon>Pseudomonadota</taxon>
        <taxon>Alphaproteobacteria</taxon>
        <taxon>Rhodobacterales</taxon>
        <taxon>Paracoccaceae</taxon>
        <taxon>Rhodovulum</taxon>
    </lineage>
</organism>
<feature type="domain" description="AAA+ ATPase" evidence="1">
    <location>
        <begin position="42"/>
        <end position="284"/>
    </location>
</feature>
<dbReference type="InterPro" id="IPR003593">
    <property type="entry name" value="AAA+_ATPase"/>
</dbReference>
<dbReference type="InterPro" id="IPR050534">
    <property type="entry name" value="Coronavir_polyprotein_1ab"/>
</dbReference>
<dbReference type="Pfam" id="PF13604">
    <property type="entry name" value="AAA_30"/>
    <property type="match status" value="1"/>
</dbReference>
<dbReference type="Gene3D" id="3.40.50.300">
    <property type="entry name" value="P-loop containing nucleotide triphosphate hydrolases"/>
    <property type="match status" value="2"/>
</dbReference>
<dbReference type="SMART" id="SM00382">
    <property type="entry name" value="AAA"/>
    <property type="match status" value="1"/>
</dbReference>
<dbReference type="OrthoDB" id="9803432at2"/>
<dbReference type="EMBL" id="SLWW01000001">
    <property type="protein sequence ID" value="TCO73893.1"/>
    <property type="molecule type" value="Genomic_DNA"/>
</dbReference>
<dbReference type="SUPFAM" id="SSF52540">
    <property type="entry name" value="P-loop containing nucleoside triphosphate hydrolases"/>
    <property type="match status" value="1"/>
</dbReference>
<sequence length="510" mass="55619">MTLAPLTFSDDQAEAHDRVAEMLHGVGIDIDAGRLSPRADGTGALLAITGKAGSGKTMLLARLVAALADAGVETVSGDYEGRRRRDRRTLAILAPTNKAASVLRTRGVPATTIHRIIYTPVYDPEYEKIAEWLTGEGARPSVEGLTEAALDRAFAFYQGVKSVPGALAAAGLRGSDFIRGWKRREEPLDIGFVDEASMLDERQFEDLKELFPTLVLFGDPAQLAPVNQSGKLVFDDLAPDCKLTLHRVHRQADDNPILDLAHALSDPGLDFEAFERMIETAAARDPRVQVAPRVDSDLMARSPVLVWRNATRIRLIHAFRQAHGAPEDALLPGEPLVCDGIELPLKHRKKRLDLEARGLIKGAQVIYLGPGRKPGFSRLHVIGAEEPQISAASIVKIELPEEEEPFIPFAATMGAAFLHGAAVTIHKAQGSQWEDVQVFAPDLYAAARAGRSEAGQPLWKRLAYVAITRAERRLIWVTRYRLARPARPLSTDDLVATAAPLTLSAEIDEV</sequence>
<dbReference type="Pfam" id="PF13538">
    <property type="entry name" value="UvrD_C_2"/>
    <property type="match status" value="1"/>
</dbReference>
<accession>A0A4R2KJR5</accession>
<evidence type="ECO:0000313" key="2">
    <source>
        <dbReference type="EMBL" id="TCO73893.1"/>
    </source>
</evidence>
<dbReference type="AlphaFoldDB" id="A0A4R2KJR5"/>
<gene>
    <name evidence="2" type="ORF">EV655_10148</name>
</gene>
<protein>
    <submittedName>
        <fullName evidence="2">Exodeoxyribonuclease-5</fullName>
    </submittedName>
</protein>
<evidence type="ECO:0000313" key="3">
    <source>
        <dbReference type="Proteomes" id="UP000295142"/>
    </source>
</evidence>
<dbReference type="RefSeq" id="WP_132540030.1">
    <property type="nucleotide sequence ID" value="NZ_SLWW01000001.1"/>
</dbReference>
<keyword evidence="3" id="KW-1185">Reference proteome</keyword>
<evidence type="ECO:0000259" key="1">
    <source>
        <dbReference type="SMART" id="SM00382"/>
    </source>
</evidence>
<dbReference type="Proteomes" id="UP000295142">
    <property type="component" value="Unassembled WGS sequence"/>
</dbReference>
<dbReference type="CDD" id="cd18809">
    <property type="entry name" value="SF1_C_RecD"/>
    <property type="match status" value="1"/>
</dbReference>
<dbReference type="InterPro" id="IPR027785">
    <property type="entry name" value="UvrD-like_helicase_C"/>
</dbReference>
<comment type="caution">
    <text evidence="2">The sequence shown here is derived from an EMBL/GenBank/DDBJ whole genome shotgun (WGS) entry which is preliminary data.</text>
</comment>
<reference evidence="2 3" key="1">
    <citation type="submission" date="2019-03" db="EMBL/GenBank/DDBJ databases">
        <title>Genomic Encyclopedia of Type Strains, Phase IV (KMG-IV): sequencing the most valuable type-strain genomes for metagenomic binning, comparative biology and taxonomic classification.</title>
        <authorList>
            <person name="Goeker M."/>
        </authorList>
    </citation>
    <scope>NUCLEOTIDE SEQUENCE [LARGE SCALE GENOMIC DNA]</scope>
    <source>
        <strain evidence="2 3">DSM 4868</strain>
    </source>
</reference>
<dbReference type="PANTHER" id="PTHR43788">
    <property type="entry name" value="DNA2/NAM7 HELICASE FAMILY MEMBER"/>
    <property type="match status" value="1"/>
</dbReference>
<name>A0A4R2KJR5_9RHOB</name>
<proteinExistence type="predicted"/>